<dbReference type="SMART" id="SM00389">
    <property type="entry name" value="HOX"/>
    <property type="match status" value="1"/>
</dbReference>
<dbReference type="PROSITE" id="PS50071">
    <property type="entry name" value="HOMEOBOX_2"/>
    <property type="match status" value="1"/>
</dbReference>
<reference evidence="5" key="1">
    <citation type="submission" date="2022-08" db="EMBL/GenBank/DDBJ databases">
        <title>Novel sulfate-reducing endosymbionts in the free-living metamonad Anaeramoeba.</title>
        <authorList>
            <person name="Jerlstrom-Hultqvist J."/>
            <person name="Cepicka I."/>
            <person name="Gallot-Lavallee L."/>
            <person name="Salas-Leiva D."/>
            <person name="Curtis B.A."/>
            <person name="Zahonova K."/>
            <person name="Pipaliya S."/>
            <person name="Dacks J."/>
            <person name="Roger A.J."/>
        </authorList>
    </citation>
    <scope>NUCLEOTIDE SEQUENCE</scope>
    <source>
        <strain evidence="5">Schooner1</strain>
    </source>
</reference>
<feature type="compositionally biased region" description="Low complexity" evidence="3">
    <location>
        <begin position="261"/>
        <end position="275"/>
    </location>
</feature>
<feature type="compositionally biased region" description="Basic residues" evidence="3">
    <location>
        <begin position="276"/>
        <end position="285"/>
    </location>
</feature>
<evidence type="ECO:0000313" key="5">
    <source>
        <dbReference type="EMBL" id="KAJ6240071.1"/>
    </source>
</evidence>
<organism evidence="5 6">
    <name type="scientific">Anaeramoeba flamelloides</name>
    <dbReference type="NCBI Taxonomy" id="1746091"/>
    <lineage>
        <taxon>Eukaryota</taxon>
        <taxon>Metamonada</taxon>
        <taxon>Anaeramoebidae</taxon>
        <taxon>Anaeramoeba</taxon>
    </lineage>
</organism>
<sequence>MSNKEEDYFIYNDFFHFSSQNDGFDQNINTAKNNNHTLTHVYTNRFFQEKDDHMRPSHSAYELNSVLNNNYLESVFGLCTDNENNLERDNDFNFLNESVRKTEVPVNGFPRGSNTNNKNTMEVGNVSNLQLAFISLLNDLAKSSRKKTIIKDNLAKGLKPKDILQNWIQKTPTQQKKSSEEIVNIHEKLIDLRNKIQKNILNVQNDLKEKSDFNNLEEGLLNLIQTHTEQKFNNLLKRTDPKRFQISNIADKYLCSGNSKFNSTKNSSTINNNNNTRKRRRKSEKRKSENDKKICKKKNIQKQSKTTIRLDPNFRKKVIIGIIKKQRKKKTYVTKTQKSILEDVYLSKLNTKNGPYFERTKLAELSLLTGLEIKNINNWFCQKRHQTVRYEDTTNLEWVLKKKNIKKKKKI</sequence>
<evidence type="ECO:0000256" key="1">
    <source>
        <dbReference type="PROSITE-ProRule" id="PRU00108"/>
    </source>
</evidence>
<accession>A0ABQ8Y5G6</accession>
<feature type="domain" description="Homeobox" evidence="4">
    <location>
        <begin position="324"/>
        <end position="390"/>
    </location>
</feature>
<keyword evidence="1 2" id="KW-0539">Nucleus</keyword>
<evidence type="ECO:0000256" key="2">
    <source>
        <dbReference type="RuleBase" id="RU000682"/>
    </source>
</evidence>
<evidence type="ECO:0000256" key="3">
    <source>
        <dbReference type="SAM" id="MobiDB-lite"/>
    </source>
</evidence>
<feature type="region of interest" description="Disordered" evidence="3">
    <location>
        <begin position="261"/>
        <end position="293"/>
    </location>
</feature>
<feature type="DNA-binding region" description="Homeobox" evidence="1">
    <location>
        <begin position="326"/>
        <end position="391"/>
    </location>
</feature>
<dbReference type="Gene3D" id="1.10.10.60">
    <property type="entry name" value="Homeodomain-like"/>
    <property type="match status" value="1"/>
</dbReference>
<evidence type="ECO:0000313" key="6">
    <source>
        <dbReference type="Proteomes" id="UP001150062"/>
    </source>
</evidence>
<keyword evidence="1 2" id="KW-0238">DNA-binding</keyword>
<gene>
    <name evidence="5" type="ORF">M0813_24411</name>
</gene>
<comment type="caution">
    <text evidence="5">The sequence shown here is derived from an EMBL/GenBank/DDBJ whole genome shotgun (WGS) entry which is preliminary data.</text>
</comment>
<dbReference type="InterPro" id="IPR009057">
    <property type="entry name" value="Homeodomain-like_sf"/>
</dbReference>
<dbReference type="Proteomes" id="UP001150062">
    <property type="component" value="Unassembled WGS sequence"/>
</dbReference>
<keyword evidence="1 2" id="KW-0371">Homeobox</keyword>
<dbReference type="Pfam" id="PF00046">
    <property type="entry name" value="Homeodomain"/>
    <property type="match status" value="1"/>
</dbReference>
<evidence type="ECO:0000259" key="4">
    <source>
        <dbReference type="PROSITE" id="PS50071"/>
    </source>
</evidence>
<name>A0ABQ8Y5G6_9EUKA</name>
<dbReference type="SUPFAM" id="SSF46689">
    <property type="entry name" value="Homeodomain-like"/>
    <property type="match status" value="1"/>
</dbReference>
<dbReference type="EMBL" id="JAOAOG010000213">
    <property type="protein sequence ID" value="KAJ6240071.1"/>
    <property type="molecule type" value="Genomic_DNA"/>
</dbReference>
<dbReference type="InterPro" id="IPR001356">
    <property type="entry name" value="HD"/>
</dbReference>
<proteinExistence type="predicted"/>
<protein>
    <recommendedName>
        <fullName evidence="4">Homeobox domain-containing protein</fullName>
    </recommendedName>
</protein>
<comment type="subcellular location">
    <subcellularLocation>
        <location evidence="1 2">Nucleus</location>
    </subcellularLocation>
</comment>
<dbReference type="CDD" id="cd00086">
    <property type="entry name" value="homeodomain"/>
    <property type="match status" value="1"/>
</dbReference>
<keyword evidence="6" id="KW-1185">Reference proteome</keyword>